<accession>A0ABT0DWZ5</accession>
<organism evidence="2 3">
    <name type="scientific">Sphingobium agri</name>
    <dbReference type="NCBI Taxonomy" id="2933566"/>
    <lineage>
        <taxon>Bacteria</taxon>
        <taxon>Pseudomonadati</taxon>
        <taxon>Pseudomonadota</taxon>
        <taxon>Alphaproteobacteria</taxon>
        <taxon>Sphingomonadales</taxon>
        <taxon>Sphingomonadaceae</taxon>
        <taxon>Sphingobium</taxon>
    </lineage>
</organism>
<feature type="transmembrane region" description="Helical" evidence="1">
    <location>
        <begin position="6"/>
        <end position="26"/>
    </location>
</feature>
<evidence type="ECO:0000313" key="3">
    <source>
        <dbReference type="Proteomes" id="UP001203512"/>
    </source>
</evidence>
<proteinExistence type="predicted"/>
<name>A0ABT0DWZ5_9SPHN</name>
<keyword evidence="1" id="KW-0472">Membrane</keyword>
<comment type="caution">
    <text evidence="2">The sequence shown here is derived from an EMBL/GenBank/DDBJ whole genome shotgun (WGS) entry which is preliminary data.</text>
</comment>
<dbReference type="EMBL" id="JALKHS010000006">
    <property type="protein sequence ID" value="MCK0531477.1"/>
    <property type="molecule type" value="Genomic_DNA"/>
</dbReference>
<protein>
    <submittedName>
        <fullName evidence="2">Uncharacterized protein</fullName>
    </submittedName>
</protein>
<reference evidence="2 3" key="1">
    <citation type="submission" date="2022-04" db="EMBL/GenBank/DDBJ databases">
        <authorList>
            <person name="Huq M.A."/>
        </authorList>
    </citation>
    <scope>NUCLEOTIDE SEQUENCE [LARGE SCALE GENOMIC DNA]</scope>
    <source>
        <strain evidence="2 3">MAH-33</strain>
    </source>
</reference>
<sequence>MSAPAHIAASLFLLGMGLGSCWLIYVHLRAYGDQIMAALMYDGPR</sequence>
<evidence type="ECO:0000256" key="1">
    <source>
        <dbReference type="SAM" id="Phobius"/>
    </source>
</evidence>
<dbReference type="RefSeq" id="WP_247231094.1">
    <property type="nucleotide sequence ID" value="NZ_JALKHS010000006.1"/>
</dbReference>
<evidence type="ECO:0000313" key="2">
    <source>
        <dbReference type="EMBL" id="MCK0531477.1"/>
    </source>
</evidence>
<dbReference type="Proteomes" id="UP001203512">
    <property type="component" value="Unassembled WGS sequence"/>
</dbReference>
<keyword evidence="1" id="KW-0812">Transmembrane</keyword>
<keyword evidence="3" id="KW-1185">Reference proteome</keyword>
<keyword evidence="1" id="KW-1133">Transmembrane helix</keyword>
<gene>
    <name evidence="2" type="ORF">MU848_07755</name>
</gene>